<dbReference type="InterPro" id="IPR027469">
    <property type="entry name" value="Cation_efflux_TMD_sf"/>
</dbReference>
<evidence type="ECO:0000259" key="8">
    <source>
        <dbReference type="Pfam" id="PF01545"/>
    </source>
</evidence>
<dbReference type="PANTHER" id="PTHR13414:SF9">
    <property type="entry name" value="PROTON-COUPLED ZINC ANTIPORTER SLC30A9, MITOCHONDRIAL"/>
    <property type="match status" value="1"/>
</dbReference>
<dbReference type="EMBL" id="JALLAZ020000118">
    <property type="protein sequence ID" value="KAL3803308.1"/>
    <property type="molecule type" value="Genomic_DNA"/>
</dbReference>
<feature type="transmembrane region" description="Helical" evidence="7">
    <location>
        <begin position="469"/>
        <end position="492"/>
    </location>
</feature>
<evidence type="ECO:0000313" key="9">
    <source>
        <dbReference type="EMBL" id="KAL3803308.1"/>
    </source>
</evidence>
<evidence type="ECO:0000256" key="2">
    <source>
        <dbReference type="ARBA" id="ARBA00022448"/>
    </source>
</evidence>
<dbReference type="InterPro" id="IPR002524">
    <property type="entry name" value="Cation_efflux"/>
</dbReference>
<evidence type="ECO:0000256" key="3">
    <source>
        <dbReference type="ARBA" id="ARBA00022692"/>
    </source>
</evidence>
<name>A0ABD3QSY0_9STRA</name>
<keyword evidence="3 7" id="KW-0812">Transmembrane</keyword>
<dbReference type="GO" id="GO:0016020">
    <property type="term" value="C:membrane"/>
    <property type="evidence" value="ECO:0007669"/>
    <property type="project" value="UniProtKB-SubCell"/>
</dbReference>
<dbReference type="AlphaFoldDB" id="A0ABD3QSY0"/>
<comment type="caution">
    <text evidence="9">The sequence shown here is derived from an EMBL/GenBank/DDBJ whole genome shotgun (WGS) entry which is preliminary data.</text>
</comment>
<dbReference type="InterPro" id="IPR058533">
    <property type="entry name" value="Cation_efflux_TM"/>
</dbReference>
<evidence type="ECO:0000256" key="1">
    <source>
        <dbReference type="ARBA" id="ARBA00004141"/>
    </source>
</evidence>
<keyword evidence="4 7" id="KW-1133">Transmembrane helix</keyword>
<evidence type="ECO:0000256" key="5">
    <source>
        <dbReference type="ARBA" id="ARBA00023136"/>
    </source>
</evidence>
<dbReference type="NCBIfam" id="TIGR01297">
    <property type="entry name" value="CDF"/>
    <property type="match status" value="1"/>
</dbReference>
<sequence length="667" mass="73312">MNRTCSLLLVEGAHRLSAFRLAHGSKNHGCISPLTVGPVAACGRRRPMHARIQEPQWNFHNRHRLRLPSYAQFFFSNGRSGNLMRESHRSAPILALGGANFDACPTRSLMNGRKYCRCFGSNAKDSSNVKPGPASQIIDDADTPKKMKTTVPKEYIDALKSEVDEMESSSPPTIQRTQEDFADYLIGSNMDHESLLKSSSSSSETAPNANVTPPDSGKVVNNGNDKKIATDPTGAFPVYQYKFSSSDALLSDPKRSLDRRRAIEQKLQEQQAESRATTAKNVQRALGGNLFIAVAKLAVALSSGSSAMLSEFFHSVVDSGNQALLLVGLNSSYHAPDKKHPYGYGKAMYFWALVSALGTFFLGGGVSMTHAVGELMHPSVTTEVAKEVWGVLILSFCVDGYVFGKTVQEMLASRRIDGDGINKDMSFWKYATTKVRDPATLAVLLEDGAACLGIVLAIGGIGLTHYTGMAVFDGIAGVGISGLLLAMGVALASMNHRYLIGQGLDKATREDIEQIILARRSIDNVFSIQSMWTGPDTFSFKAEVDFDGTFLAAKLLPRYEQEFFDAKNTLDRDLRVLLSWYAEDVMRLVEREVRHIEEEIRTKYPGAQYIELEPMSKDVDRYAIDDGMEAQLRRVEIESLNRYLKSLYKIKEGETASTGNGTSSTNN</sequence>
<keyword evidence="5 7" id="KW-0472">Membrane</keyword>
<feature type="region of interest" description="Disordered" evidence="6">
    <location>
        <begin position="194"/>
        <end position="231"/>
    </location>
</feature>
<dbReference type="InterPro" id="IPR040177">
    <property type="entry name" value="SLC30A9"/>
</dbReference>
<feature type="transmembrane region" description="Helical" evidence="7">
    <location>
        <begin position="348"/>
        <end position="368"/>
    </location>
</feature>
<reference evidence="9 10" key="1">
    <citation type="submission" date="2024-10" db="EMBL/GenBank/DDBJ databases">
        <title>Updated reference genomes for cyclostephanoid diatoms.</title>
        <authorList>
            <person name="Roberts W.R."/>
            <person name="Alverson A.J."/>
        </authorList>
    </citation>
    <scope>NUCLEOTIDE SEQUENCE [LARGE SCALE GENOMIC DNA]</scope>
    <source>
        <strain evidence="9 10">AJA276-08</strain>
    </source>
</reference>
<evidence type="ECO:0000256" key="7">
    <source>
        <dbReference type="SAM" id="Phobius"/>
    </source>
</evidence>
<evidence type="ECO:0000313" key="10">
    <source>
        <dbReference type="Proteomes" id="UP001530315"/>
    </source>
</evidence>
<dbReference type="Proteomes" id="UP001530315">
    <property type="component" value="Unassembled WGS sequence"/>
</dbReference>
<protein>
    <recommendedName>
        <fullName evidence="8">Cation efflux protein transmembrane domain-containing protein</fullName>
    </recommendedName>
</protein>
<dbReference type="Gene3D" id="1.20.1510.10">
    <property type="entry name" value="Cation efflux protein transmembrane domain"/>
    <property type="match status" value="1"/>
</dbReference>
<proteinExistence type="predicted"/>
<keyword evidence="2" id="KW-0813">Transport</keyword>
<accession>A0ABD3QSY0</accession>
<feature type="transmembrane region" description="Helical" evidence="7">
    <location>
        <begin position="439"/>
        <end position="463"/>
    </location>
</feature>
<evidence type="ECO:0000256" key="4">
    <source>
        <dbReference type="ARBA" id="ARBA00022989"/>
    </source>
</evidence>
<evidence type="ECO:0000256" key="6">
    <source>
        <dbReference type="SAM" id="MobiDB-lite"/>
    </source>
</evidence>
<dbReference type="Pfam" id="PF01545">
    <property type="entry name" value="Cation_efflux"/>
    <property type="match status" value="1"/>
</dbReference>
<keyword evidence="10" id="KW-1185">Reference proteome</keyword>
<feature type="domain" description="Cation efflux protein transmembrane" evidence="8">
    <location>
        <begin position="284"/>
        <end position="499"/>
    </location>
</feature>
<gene>
    <name evidence="9" type="ORF">ACHAW5_009768</name>
</gene>
<organism evidence="9 10">
    <name type="scientific">Stephanodiscus triporus</name>
    <dbReference type="NCBI Taxonomy" id="2934178"/>
    <lineage>
        <taxon>Eukaryota</taxon>
        <taxon>Sar</taxon>
        <taxon>Stramenopiles</taxon>
        <taxon>Ochrophyta</taxon>
        <taxon>Bacillariophyta</taxon>
        <taxon>Coscinodiscophyceae</taxon>
        <taxon>Thalassiosirophycidae</taxon>
        <taxon>Stephanodiscales</taxon>
        <taxon>Stephanodiscaceae</taxon>
        <taxon>Stephanodiscus</taxon>
    </lineage>
</organism>
<feature type="compositionally biased region" description="Polar residues" evidence="6">
    <location>
        <begin position="204"/>
        <end position="223"/>
    </location>
</feature>
<comment type="subcellular location">
    <subcellularLocation>
        <location evidence="1">Membrane</location>
        <topology evidence="1">Multi-pass membrane protein</topology>
    </subcellularLocation>
</comment>
<dbReference type="SUPFAM" id="SSF161111">
    <property type="entry name" value="Cation efflux protein transmembrane domain-like"/>
    <property type="match status" value="1"/>
</dbReference>
<dbReference type="PANTHER" id="PTHR13414">
    <property type="entry name" value="HUEL-CATION TRANSPORTER"/>
    <property type="match status" value="1"/>
</dbReference>